<dbReference type="InterPro" id="IPR036594">
    <property type="entry name" value="Meth_synthase_dom"/>
</dbReference>
<evidence type="ECO:0000313" key="4">
    <source>
        <dbReference type="EMBL" id="GAA0247996.1"/>
    </source>
</evidence>
<dbReference type="Gene3D" id="1.10.1660.10">
    <property type="match status" value="1"/>
</dbReference>
<evidence type="ECO:0000256" key="1">
    <source>
        <dbReference type="ARBA" id="ARBA00023125"/>
    </source>
</evidence>
<proteinExistence type="predicted"/>
<accession>A0ABP3DZI3</accession>
<feature type="domain" description="HTH merR-type" evidence="3">
    <location>
        <begin position="13"/>
        <end position="83"/>
    </location>
</feature>
<dbReference type="Pfam" id="PF13411">
    <property type="entry name" value="MerR_1"/>
    <property type="match status" value="1"/>
</dbReference>
<reference evidence="5" key="1">
    <citation type="journal article" date="2019" name="Int. J. Syst. Evol. Microbiol.">
        <title>The Global Catalogue of Microorganisms (GCM) 10K type strain sequencing project: providing services to taxonomists for standard genome sequencing and annotation.</title>
        <authorList>
            <consortium name="The Broad Institute Genomics Platform"/>
            <consortium name="The Broad Institute Genome Sequencing Center for Infectious Disease"/>
            <person name="Wu L."/>
            <person name="Ma J."/>
        </authorList>
    </citation>
    <scope>NUCLEOTIDE SEQUENCE [LARGE SCALE GENOMIC DNA]</scope>
    <source>
        <strain evidence="5">JCM 3380</strain>
    </source>
</reference>
<dbReference type="SMART" id="SM00422">
    <property type="entry name" value="HTH_MERR"/>
    <property type="match status" value="1"/>
</dbReference>
<dbReference type="Proteomes" id="UP001500416">
    <property type="component" value="Unassembled WGS sequence"/>
</dbReference>
<dbReference type="InterPro" id="IPR000551">
    <property type="entry name" value="MerR-type_HTH_dom"/>
</dbReference>
<sequence>MSGGARAPGDGGEWTPGGAARLLGVSPSTLRTWDHRYGLGPAARGAGKHRRYTEDDLRRLRRMVALTARGVAPAAAAARVLDDDEGDGPPEVAPAGRPPRSVRTGLVRAARRLDEPSVAEIGTKMIAEYGVEVAWQDVFAPALTALGDRITVQGNGVDVEHIASSGILRALRAVPHPEESGGVSALLACVPEEQHSLPLEALGAALSEQDCSWRHLGARVPRAALLDATALLHPVVVVLWAHERNLARLAPVEDLVRCSDSAVAVAGAGWSSLDLPPGVGRPTSLADAVDTVLAVVGRARRTRR</sequence>
<keyword evidence="1" id="KW-0238">DNA-binding</keyword>
<keyword evidence="5" id="KW-1185">Reference proteome</keyword>
<dbReference type="InterPro" id="IPR047057">
    <property type="entry name" value="MerR_fam"/>
</dbReference>
<dbReference type="InterPro" id="IPR009061">
    <property type="entry name" value="DNA-bd_dom_put_sf"/>
</dbReference>
<dbReference type="SUPFAM" id="SSF46955">
    <property type="entry name" value="Putative DNA-binding domain"/>
    <property type="match status" value="1"/>
</dbReference>
<name>A0ABP3DZI3_9PSEU</name>
<evidence type="ECO:0000313" key="5">
    <source>
        <dbReference type="Proteomes" id="UP001500416"/>
    </source>
</evidence>
<organism evidence="4 5">
    <name type="scientific">Saccharothrix mutabilis subsp. mutabilis</name>
    <dbReference type="NCBI Taxonomy" id="66855"/>
    <lineage>
        <taxon>Bacteria</taxon>
        <taxon>Bacillati</taxon>
        <taxon>Actinomycetota</taxon>
        <taxon>Actinomycetes</taxon>
        <taxon>Pseudonocardiales</taxon>
        <taxon>Pseudonocardiaceae</taxon>
        <taxon>Saccharothrix</taxon>
    </lineage>
</organism>
<protein>
    <submittedName>
        <fullName evidence="4">MerR family transcriptional regulator</fullName>
    </submittedName>
</protein>
<evidence type="ECO:0000256" key="2">
    <source>
        <dbReference type="SAM" id="MobiDB-lite"/>
    </source>
</evidence>
<evidence type="ECO:0000259" key="3">
    <source>
        <dbReference type="PROSITE" id="PS50937"/>
    </source>
</evidence>
<feature type="region of interest" description="Disordered" evidence="2">
    <location>
        <begin position="78"/>
        <end position="101"/>
    </location>
</feature>
<dbReference type="RefSeq" id="WP_343936777.1">
    <property type="nucleotide sequence ID" value="NZ_BAAABU010000015.1"/>
</dbReference>
<comment type="caution">
    <text evidence="4">The sequence shown here is derived from an EMBL/GenBank/DDBJ whole genome shotgun (WGS) entry which is preliminary data.</text>
</comment>
<dbReference type="Gene3D" id="3.40.50.280">
    <property type="entry name" value="Cobalamin-binding domain"/>
    <property type="match status" value="1"/>
</dbReference>
<dbReference type="PROSITE" id="PS50937">
    <property type="entry name" value="HTH_MERR_2"/>
    <property type="match status" value="1"/>
</dbReference>
<dbReference type="PANTHER" id="PTHR30204">
    <property type="entry name" value="REDOX-CYCLING DRUG-SENSING TRANSCRIPTIONAL ACTIVATOR SOXR"/>
    <property type="match status" value="1"/>
</dbReference>
<gene>
    <name evidence="4" type="ORF">GCM10010492_54690</name>
</gene>
<dbReference type="EMBL" id="BAAABU010000015">
    <property type="protein sequence ID" value="GAA0247996.1"/>
    <property type="molecule type" value="Genomic_DNA"/>
</dbReference>
<dbReference type="Gene3D" id="1.10.1240.10">
    <property type="entry name" value="Methionine synthase domain"/>
    <property type="match status" value="1"/>
</dbReference>
<dbReference type="PANTHER" id="PTHR30204:SF97">
    <property type="entry name" value="MERR FAMILY REGULATORY PROTEIN"/>
    <property type="match status" value="1"/>
</dbReference>